<dbReference type="AlphaFoldDB" id="A0A0E9R6Y4"/>
<evidence type="ECO:0000313" key="1">
    <source>
        <dbReference type="EMBL" id="JAH24113.1"/>
    </source>
</evidence>
<proteinExistence type="predicted"/>
<dbReference type="EMBL" id="GBXM01084464">
    <property type="protein sequence ID" value="JAH24113.1"/>
    <property type="molecule type" value="Transcribed_RNA"/>
</dbReference>
<name>A0A0E9R6Y4_ANGAN</name>
<reference evidence="1" key="2">
    <citation type="journal article" date="2015" name="Fish Shellfish Immunol.">
        <title>Early steps in the European eel (Anguilla anguilla)-Vibrio vulnificus interaction in the gills: Role of the RtxA13 toxin.</title>
        <authorList>
            <person name="Callol A."/>
            <person name="Pajuelo D."/>
            <person name="Ebbesson L."/>
            <person name="Teles M."/>
            <person name="MacKenzie S."/>
            <person name="Amaro C."/>
        </authorList>
    </citation>
    <scope>NUCLEOTIDE SEQUENCE</scope>
</reference>
<organism evidence="1">
    <name type="scientific">Anguilla anguilla</name>
    <name type="common">European freshwater eel</name>
    <name type="synonym">Muraena anguilla</name>
    <dbReference type="NCBI Taxonomy" id="7936"/>
    <lineage>
        <taxon>Eukaryota</taxon>
        <taxon>Metazoa</taxon>
        <taxon>Chordata</taxon>
        <taxon>Craniata</taxon>
        <taxon>Vertebrata</taxon>
        <taxon>Euteleostomi</taxon>
        <taxon>Actinopterygii</taxon>
        <taxon>Neopterygii</taxon>
        <taxon>Teleostei</taxon>
        <taxon>Anguilliformes</taxon>
        <taxon>Anguillidae</taxon>
        <taxon>Anguilla</taxon>
    </lineage>
</organism>
<accession>A0A0E9R6Y4</accession>
<protein>
    <submittedName>
        <fullName evidence="1">Uncharacterized protein</fullName>
    </submittedName>
</protein>
<sequence length="31" mass="3645">MGDFSTIMLNWKPVHFFTVTQKKSYVLLVTL</sequence>
<reference evidence="1" key="1">
    <citation type="submission" date="2014-11" db="EMBL/GenBank/DDBJ databases">
        <authorList>
            <person name="Amaro Gonzalez C."/>
        </authorList>
    </citation>
    <scope>NUCLEOTIDE SEQUENCE</scope>
</reference>